<keyword evidence="10" id="KW-1185">Reference proteome</keyword>
<evidence type="ECO:0008006" key="11">
    <source>
        <dbReference type="Google" id="ProtNLM"/>
    </source>
</evidence>
<evidence type="ECO:0000256" key="5">
    <source>
        <dbReference type="SAM" id="MobiDB-lite"/>
    </source>
</evidence>
<dbReference type="GO" id="GO:0051015">
    <property type="term" value="F:actin filament binding"/>
    <property type="evidence" value="ECO:0007669"/>
    <property type="project" value="TreeGrafter"/>
</dbReference>
<dbReference type="Proteomes" id="UP000275408">
    <property type="component" value="Unassembled WGS sequence"/>
</dbReference>
<dbReference type="SMART" id="SM00323">
    <property type="entry name" value="RasGAP"/>
    <property type="match status" value="1"/>
</dbReference>
<evidence type="ECO:0000256" key="2">
    <source>
        <dbReference type="ARBA" id="ARBA00022737"/>
    </source>
</evidence>
<dbReference type="SMART" id="SM00033">
    <property type="entry name" value="CH"/>
    <property type="match status" value="1"/>
</dbReference>
<dbReference type="Pfam" id="PF00616">
    <property type="entry name" value="RasGAP"/>
    <property type="match status" value="1"/>
</dbReference>
<feature type="domain" description="Calponin-homology (CH)" evidence="8">
    <location>
        <begin position="50"/>
        <end position="165"/>
    </location>
</feature>
<dbReference type="SUPFAM" id="SSF48350">
    <property type="entry name" value="GTPase activation domain, GAP"/>
    <property type="match status" value="1"/>
</dbReference>
<feature type="domain" description="Ras-GAP" evidence="6">
    <location>
        <begin position="938"/>
        <end position="1171"/>
    </location>
</feature>
<dbReference type="GO" id="GO:0005938">
    <property type="term" value="C:cell cortex"/>
    <property type="evidence" value="ECO:0007669"/>
    <property type="project" value="TreeGrafter"/>
</dbReference>
<dbReference type="CDD" id="cd05127">
    <property type="entry name" value="RasGAP_IQGAP_like"/>
    <property type="match status" value="1"/>
</dbReference>
<dbReference type="CDD" id="cd00201">
    <property type="entry name" value="WW"/>
    <property type="match status" value="1"/>
</dbReference>
<dbReference type="FunFam" id="1.10.506.10:FF:000004">
    <property type="entry name" value="IQ motif containing GTPase activating protein 1"/>
    <property type="match status" value="1"/>
</dbReference>
<dbReference type="Gene3D" id="1.20.5.190">
    <property type="match status" value="1"/>
</dbReference>
<evidence type="ECO:0000313" key="10">
    <source>
        <dbReference type="Proteomes" id="UP000275408"/>
    </source>
</evidence>
<dbReference type="Pfam" id="PF00307">
    <property type="entry name" value="CH"/>
    <property type="match status" value="1"/>
</dbReference>
<keyword evidence="1" id="KW-0597">Phosphoprotein</keyword>
<dbReference type="PROSITE" id="PS50096">
    <property type="entry name" value="IQ"/>
    <property type="match status" value="3"/>
</dbReference>
<dbReference type="GO" id="GO:1903479">
    <property type="term" value="P:mitotic actomyosin contractile ring assembly actin filament organization"/>
    <property type="evidence" value="ECO:0007669"/>
    <property type="project" value="TreeGrafter"/>
</dbReference>
<evidence type="ECO:0000256" key="4">
    <source>
        <dbReference type="SAM" id="Coils"/>
    </source>
</evidence>
<organism evidence="9 10">
    <name type="scientific">Pocillopora damicornis</name>
    <name type="common">Cauliflower coral</name>
    <name type="synonym">Millepora damicornis</name>
    <dbReference type="NCBI Taxonomy" id="46731"/>
    <lineage>
        <taxon>Eukaryota</taxon>
        <taxon>Metazoa</taxon>
        <taxon>Cnidaria</taxon>
        <taxon>Anthozoa</taxon>
        <taxon>Hexacorallia</taxon>
        <taxon>Scleractinia</taxon>
        <taxon>Astrocoeniina</taxon>
        <taxon>Pocilloporidae</taxon>
        <taxon>Pocillopora</taxon>
    </lineage>
</organism>
<dbReference type="PROSITE" id="PS00509">
    <property type="entry name" value="RAS_GTPASE_ACTIV_1"/>
    <property type="match status" value="1"/>
</dbReference>
<protein>
    <recommendedName>
        <fullName evidence="11">Ras GTPase-activating-like protein IQGAP1</fullName>
    </recommendedName>
</protein>
<feature type="coiled-coil region" evidence="4">
    <location>
        <begin position="174"/>
        <end position="201"/>
    </location>
</feature>
<dbReference type="InterPro" id="IPR000048">
    <property type="entry name" value="IQ_motif_EF-hand-BS"/>
</dbReference>
<keyword evidence="4" id="KW-0175">Coiled coil</keyword>
<dbReference type="GO" id="GO:0005096">
    <property type="term" value="F:GTPase activator activity"/>
    <property type="evidence" value="ECO:0007669"/>
    <property type="project" value="TreeGrafter"/>
</dbReference>
<gene>
    <name evidence="9" type="ORF">pdam_00014074</name>
</gene>
<feature type="region of interest" description="Disordered" evidence="5">
    <location>
        <begin position="1"/>
        <end position="39"/>
    </location>
</feature>
<dbReference type="Pfam" id="PF00612">
    <property type="entry name" value="IQ"/>
    <property type="match status" value="3"/>
</dbReference>
<dbReference type="Gene3D" id="1.10.418.10">
    <property type="entry name" value="Calponin-like domain"/>
    <property type="match status" value="1"/>
</dbReference>
<dbReference type="InterPro" id="IPR023152">
    <property type="entry name" value="RasGAP_CS"/>
</dbReference>
<dbReference type="STRING" id="46731.A0A3M6UPA7"/>
<dbReference type="InterPro" id="IPR001202">
    <property type="entry name" value="WW_dom"/>
</dbReference>
<dbReference type="InterPro" id="IPR036872">
    <property type="entry name" value="CH_dom_sf"/>
</dbReference>
<feature type="domain" description="WW" evidence="7">
    <location>
        <begin position="634"/>
        <end position="661"/>
    </location>
</feature>
<dbReference type="SMART" id="SM00456">
    <property type="entry name" value="WW"/>
    <property type="match status" value="1"/>
</dbReference>
<evidence type="ECO:0000313" key="9">
    <source>
        <dbReference type="EMBL" id="RMX55188.1"/>
    </source>
</evidence>
<dbReference type="Gene3D" id="1.10.506.10">
    <property type="entry name" value="GTPase Activation - p120gap, domain 1"/>
    <property type="match status" value="1"/>
</dbReference>
<keyword evidence="3" id="KW-0112">Calmodulin-binding</keyword>
<evidence type="ECO:0000259" key="8">
    <source>
        <dbReference type="PROSITE" id="PS50021"/>
    </source>
</evidence>
<dbReference type="PROSITE" id="PS01159">
    <property type="entry name" value="WW_DOMAIN_1"/>
    <property type="match status" value="1"/>
</dbReference>
<dbReference type="InterPro" id="IPR001715">
    <property type="entry name" value="CH_dom"/>
</dbReference>
<dbReference type="PANTHER" id="PTHR14149:SF14">
    <property type="entry name" value="CALPONIN-HOMOLOGY (CH) DOMAIN-CONTAINING PROTEIN"/>
    <property type="match status" value="1"/>
</dbReference>
<keyword evidence="2" id="KW-0677">Repeat</keyword>
<evidence type="ECO:0000256" key="1">
    <source>
        <dbReference type="ARBA" id="ARBA00022553"/>
    </source>
</evidence>
<feature type="coiled-coil region" evidence="4">
    <location>
        <begin position="382"/>
        <end position="409"/>
    </location>
</feature>
<evidence type="ECO:0000259" key="7">
    <source>
        <dbReference type="PROSITE" id="PS50020"/>
    </source>
</evidence>
<dbReference type="PROSITE" id="PS50018">
    <property type="entry name" value="RAS_GTPASE_ACTIV_2"/>
    <property type="match status" value="1"/>
</dbReference>
<dbReference type="PROSITE" id="PS50020">
    <property type="entry name" value="WW_DOMAIN_2"/>
    <property type="match status" value="1"/>
</dbReference>
<accession>A0A3M6UPA7</accession>
<dbReference type="InterPro" id="IPR001936">
    <property type="entry name" value="RasGAP_dom"/>
</dbReference>
<dbReference type="SUPFAM" id="SSF143885">
    <property type="entry name" value="RGC domain-like"/>
    <property type="match status" value="1"/>
</dbReference>
<proteinExistence type="predicted"/>
<dbReference type="InterPro" id="IPR008936">
    <property type="entry name" value="Rho_GTPase_activation_prot"/>
</dbReference>
<dbReference type="InterPro" id="IPR036020">
    <property type="entry name" value="WW_dom_sf"/>
</dbReference>
<dbReference type="Gene3D" id="2.20.70.10">
    <property type="match status" value="1"/>
</dbReference>
<comment type="caution">
    <text evidence="9">The sequence shown here is derived from an EMBL/GenBank/DDBJ whole genome shotgun (WGS) entry which is preliminary data.</text>
</comment>
<dbReference type="SUPFAM" id="SSF51045">
    <property type="entry name" value="WW domain"/>
    <property type="match status" value="1"/>
</dbReference>
<dbReference type="GO" id="GO:0005516">
    <property type="term" value="F:calmodulin binding"/>
    <property type="evidence" value="ECO:0007669"/>
    <property type="project" value="UniProtKB-KW"/>
</dbReference>
<sequence length="1592" mass="181763">MATPEIGVEHEDGKWNDSTGAYTGDEVSPERASGSEMDEQRKQQMAYQYLCHLEEAKLWMEACLKEELPPTTELEEAFRNGVFLAKLGNFFSPETVPLRKIFDKEFKVVNTRGLHFRHTDNINYFMNSCGKVGLPKVFFPETTDIYDRKNMPKLIYCIHALSLFLFKLGLAPQIQDLYGKAKFTEEQISAMRKELEKYGIQMPAFSKIGGILESEMPVDEAALHAAVIAINDAIDHKDANGTLEALHNPSAHLVDISPDNAEEYQEALYQAKATKAAQALAKSPSKEGMDIYDTLLTQAEIQGNVSQVNDAIKRKKAEEALIQAVREVNQAVNNNDEEALTIALSNKAAKLTGFTKENGSWYMKLLEEKRNIKQEHTGLSDVDLTQTEIQEAINAANDLAEQHRQMEDIVHCINKSIDMGTVEETHTLIQKQEGMFPKVLTRSAFLYHDGLYKAKQQSLQESNEVCLSHQAICDQLSVLTAVAAINEAIENENSTQLIEKMNHANAGLTSVDESLCNRYLSYLISVKEDKAQECGVGKDDLTKLEIQICVEYMNTVVQEEHDSDEGTAELWHDEIQRSLDSANRYCDEAQHLAEGVMAINQAIDAQDEKLLIAALTYPRANIYGVTSQCSNSVWLEQKISQGYLYYYNTENKESCWEKPDDMINNSAVLTREEIQGVISRVTGQYDRWVHMESNEPLIIKLQSHWKGYLARKAYKERQTFIKEHLPAIIKIQVRRRLNELHSHPEEVVKIQSWMRMSLARKKYLERRKYFKDHNSAIVKIQAWLRANVAQNDYRKLISMQDPPVKTVRKFLHLLEHSDADFEEELDLQKLRAQVVTEIRSNQQLENDLSLMDIKIGLLVRNRITLQDVIHHGKNLKREKQDMSTAMQRTKGIKSLSKESHEKLEAYQNLFYLLQTNPVYLAKLIFAMPQSKFTKFMESVILTLYNYASNPREEYLLVKLFDTALKEEVASKVDQMQDIVTGNPAVIRMLVHFNRGTRGQSSLRELLQPLVEGVLNDKNLSINTNPLEVYKAWINQTESETGTASKLPYDVEPEQALKHPEVRERIEAAMKSLTEVTDTFLSSIVQSGHKIPYGMRYVAMSLRVALAEKFPDAAESEILKVVSNLIYYRYMNPAIVAPDAFDIVSMGVDKGLTADQRRNLGSIAKILQYAASNKMFGGESAHLSPLNGYIAEAHQRFKRFFLEVSNVEEPEGHFNIDEYTDVVMVTKPVIYISVQEICDTHMLLLDHRDEIAPDPNDPLHELLDDLGDAPSVDALIGETSPVDEEQVMSHHSKTEISLTLTNKFEVPDDDDSDMRALFVRTKRMIVDVLKIQAGDNLTEILETPATDEQEEEHTRSMKLRELNEENKSKSHGNVARSTSAYGDNKLPLEGLKRKIIRNLRMLESQGVVTIKNDYQDIINAIAKDIRNQRRYRQRRRQEKKKLGQTLESLHSKSQFYEEQIDYYNQYIRVCLDNLSKKGKKPRAKQQKGKEDVYRGEIKYTAQRLYEKGVILEIEGLPPSQFKNVMFDIKSADEVGVFEVSAKFMGVAMEKVELVFQDLLQLQYEGVAVMKMFGRAKINVNLLIFLLNKKFYGK</sequence>
<dbReference type="PROSITE" id="PS50021">
    <property type="entry name" value="CH"/>
    <property type="match status" value="1"/>
</dbReference>
<dbReference type="SUPFAM" id="SSF47576">
    <property type="entry name" value="Calponin-homology domain, CH-domain"/>
    <property type="match status" value="1"/>
</dbReference>
<dbReference type="Pfam" id="PF03836">
    <property type="entry name" value="RasGAP_C"/>
    <property type="match status" value="1"/>
</dbReference>
<dbReference type="FunFam" id="1.10.418.10:FF:000013">
    <property type="entry name" value="IQ motif containing GTPase activating protein 1"/>
    <property type="match status" value="1"/>
</dbReference>
<dbReference type="InterPro" id="IPR000593">
    <property type="entry name" value="RasGAP_C"/>
</dbReference>
<evidence type="ECO:0000259" key="6">
    <source>
        <dbReference type="PROSITE" id="PS50018"/>
    </source>
</evidence>
<dbReference type="PANTHER" id="PTHR14149">
    <property type="entry name" value="RAS GTPASE-ACTIVATING PROTEIN WITH IQ MOTIF"/>
    <property type="match status" value="1"/>
</dbReference>
<name>A0A3M6UPA7_POCDA</name>
<dbReference type="OrthoDB" id="775356at2759"/>
<evidence type="ECO:0000256" key="3">
    <source>
        <dbReference type="ARBA" id="ARBA00022860"/>
    </source>
</evidence>
<dbReference type="EMBL" id="RCHS01001112">
    <property type="protein sequence ID" value="RMX55188.1"/>
    <property type="molecule type" value="Genomic_DNA"/>
</dbReference>
<dbReference type="SMART" id="SM00015">
    <property type="entry name" value="IQ"/>
    <property type="match status" value="3"/>
</dbReference>
<reference evidence="9 10" key="1">
    <citation type="journal article" date="2018" name="Sci. Rep.">
        <title>Comparative analysis of the Pocillopora damicornis genome highlights role of immune system in coral evolution.</title>
        <authorList>
            <person name="Cunning R."/>
            <person name="Bay R.A."/>
            <person name="Gillette P."/>
            <person name="Baker A.C."/>
            <person name="Traylor-Knowles N."/>
        </authorList>
    </citation>
    <scope>NUCLEOTIDE SEQUENCE [LARGE SCALE GENOMIC DNA]</scope>
    <source>
        <strain evidence="9">RSMAS</strain>
        <tissue evidence="9">Whole animal</tissue>
    </source>
</reference>